<reference evidence="1 2" key="1">
    <citation type="journal article" date="2019" name="New Phytol.">
        <title>Comparative genomics reveals unique wood-decay strategies and fruiting body development in the Schizophyllaceae.</title>
        <authorList>
            <person name="Almasi E."/>
            <person name="Sahu N."/>
            <person name="Krizsan K."/>
            <person name="Balint B."/>
            <person name="Kovacs G.M."/>
            <person name="Kiss B."/>
            <person name="Cseklye J."/>
            <person name="Drula E."/>
            <person name="Henrissat B."/>
            <person name="Nagy I."/>
            <person name="Chovatia M."/>
            <person name="Adam C."/>
            <person name="LaButti K."/>
            <person name="Lipzen A."/>
            <person name="Riley R."/>
            <person name="Grigoriev I.V."/>
            <person name="Nagy L.G."/>
        </authorList>
    </citation>
    <scope>NUCLEOTIDE SEQUENCE [LARGE SCALE GENOMIC DNA]</scope>
    <source>
        <strain evidence="1 2">NL-1724</strain>
    </source>
</reference>
<dbReference type="EMBL" id="VDMD01000007">
    <property type="protein sequence ID" value="TRM64354.1"/>
    <property type="molecule type" value="Genomic_DNA"/>
</dbReference>
<sequence length="84" mass="9389">MSVARDVAGFSAFGFAVRAWQLGIMNRHPLSNPIGHVASMAAFGTIGYFVHHLDIRVQELLTMKREQISEKRAAMMARARSEED</sequence>
<evidence type="ECO:0000313" key="1">
    <source>
        <dbReference type="EMBL" id="TRM64354.1"/>
    </source>
</evidence>
<organism evidence="1 2">
    <name type="scientific">Schizophyllum amplum</name>
    <dbReference type="NCBI Taxonomy" id="97359"/>
    <lineage>
        <taxon>Eukaryota</taxon>
        <taxon>Fungi</taxon>
        <taxon>Dikarya</taxon>
        <taxon>Basidiomycota</taxon>
        <taxon>Agaricomycotina</taxon>
        <taxon>Agaricomycetes</taxon>
        <taxon>Agaricomycetidae</taxon>
        <taxon>Agaricales</taxon>
        <taxon>Schizophyllaceae</taxon>
        <taxon>Schizophyllum</taxon>
    </lineage>
</organism>
<gene>
    <name evidence="1" type="ORF">BD626DRAFT_352504</name>
</gene>
<dbReference type="PANTHER" id="PTHR39218">
    <property type="entry name" value="OXIDOREDUCTASE 14 KDA SUBUNIT, PUTATIVE (AFU_ORTHOLOGUE AFUA_1G12110)-RELATED"/>
    <property type="match status" value="1"/>
</dbReference>
<dbReference type="PANTHER" id="PTHR39218:SF1">
    <property type="entry name" value="OXIDOREDUCTASE 14 KDA SUBUNIT, PUTATIVE (AFU_ORTHOLOGUE AFUA_1G12110)-RELATED"/>
    <property type="match status" value="1"/>
</dbReference>
<name>A0A550CHW9_9AGAR</name>
<comment type="caution">
    <text evidence="1">The sequence shown here is derived from an EMBL/GenBank/DDBJ whole genome shotgun (WGS) entry which is preliminary data.</text>
</comment>
<evidence type="ECO:0000313" key="2">
    <source>
        <dbReference type="Proteomes" id="UP000320762"/>
    </source>
</evidence>
<feature type="non-terminal residue" evidence="1">
    <location>
        <position position="84"/>
    </location>
</feature>
<dbReference type="Proteomes" id="UP000320762">
    <property type="component" value="Unassembled WGS sequence"/>
</dbReference>
<proteinExistence type="predicted"/>
<accession>A0A550CHW9</accession>
<dbReference type="STRING" id="97359.A0A550CHW9"/>
<keyword evidence="2" id="KW-1185">Reference proteome</keyword>
<protein>
    <submittedName>
        <fullName evidence="1">Uncharacterized protein</fullName>
    </submittedName>
</protein>
<dbReference type="AlphaFoldDB" id="A0A550CHW9"/>
<dbReference type="OrthoDB" id="2141050at2759"/>